<keyword evidence="1" id="KW-0489">Methyltransferase</keyword>
<organism evidence="1 2">
    <name type="scientific">Lacimicrobium alkaliphilum</name>
    <dbReference type="NCBI Taxonomy" id="1526571"/>
    <lineage>
        <taxon>Bacteria</taxon>
        <taxon>Pseudomonadati</taxon>
        <taxon>Pseudomonadota</taxon>
        <taxon>Gammaproteobacteria</taxon>
        <taxon>Alteromonadales</taxon>
        <taxon>Alteromonadaceae</taxon>
        <taxon>Lacimicrobium</taxon>
    </lineage>
</organism>
<comment type="caution">
    <text evidence="1">The sequence shown here is derived from an EMBL/GenBank/DDBJ whole genome shotgun (WGS) entry which is preliminary data.</text>
</comment>
<evidence type="ECO:0000313" key="2">
    <source>
        <dbReference type="Proteomes" id="UP000614272"/>
    </source>
</evidence>
<dbReference type="CDD" id="cd02440">
    <property type="entry name" value="AdoMet_MTases"/>
    <property type="match status" value="1"/>
</dbReference>
<dbReference type="Pfam" id="PF13489">
    <property type="entry name" value="Methyltransf_23"/>
    <property type="match status" value="1"/>
</dbReference>
<dbReference type="SUPFAM" id="SSF53335">
    <property type="entry name" value="S-adenosyl-L-methionine-dependent methyltransferases"/>
    <property type="match status" value="1"/>
</dbReference>
<dbReference type="InterPro" id="IPR029063">
    <property type="entry name" value="SAM-dependent_MTases_sf"/>
</dbReference>
<dbReference type="Proteomes" id="UP000614272">
    <property type="component" value="Unassembled WGS sequence"/>
</dbReference>
<keyword evidence="2" id="KW-1185">Reference proteome</keyword>
<gene>
    <name evidence="1" type="ORF">GCM10011357_13680</name>
</gene>
<protein>
    <submittedName>
        <fullName evidence="1">SAM-dependent methyltransferase</fullName>
    </submittedName>
</protein>
<sequence length="199" mass="22113">MSLDYYQQHAQAFFEGTVDVDMQLLYQRFLPLLPAGAHILDAGCGSGRDAFYFLQQGYRVTAFDASAELVAMASELTAIDVRHCRFDEMTLSEPVQGIWACASLLHVPHADLAATFAHLASFLESGGWFYCSFKYGQGEVCRDGRTFSNLDEAGLESVINATSLKLKESWQTADLRPGREQERWLNALLVKTTDVQGAE</sequence>
<accession>A0ABQ1R750</accession>
<dbReference type="RefSeq" id="WP_099034766.1">
    <property type="nucleotide sequence ID" value="NZ_BMGJ01000004.1"/>
</dbReference>
<keyword evidence="1" id="KW-0808">Transferase</keyword>
<dbReference type="PANTHER" id="PTHR43861">
    <property type="entry name" value="TRANS-ACONITATE 2-METHYLTRANSFERASE-RELATED"/>
    <property type="match status" value="1"/>
</dbReference>
<dbReference type="EMBL" id="BMGJ01000004">
    <property type="protein sequence ID" value="GGD59624.1"/>
    <property type="molecule type" value="Genomic_DNA"/>
</dbReference>
<dbReference type="GO" id="GO:0008168">
    <property type="term" value="F:methyltransferase activity"/>
    <property type="evidence" value="ECO:0007669"/>
    <property type="project" value="UniProtKB-KW"/>
</dbReference>
<name>A0ABQ1R750_9ALTE</name>
<reference evidence="2" key="1">
    <citation type="journal article" date="2019" name="Int. J. Syst. Evol. Microbiol.">
        <title>The Global Catalogue of Microorganisms (GCM) 10K type strain sequencing project: providing services to taxonomists for standard genome sequencing and annotation.</title>
        <authorList>
            <consortium name="The Broad Institute Genomics Platform"/>
            <consortium name="The Broad Institute Genome Sequencing Center for Infectious Disease"/>
            <person name="Wu L."/>
            <person name="Ma J."/>
        </authorList>
    </citation>
    <scope>NUCLEOTIDE SEQUENCE [LARGE SCALE GENOMIC DNA]</scope>
    <source>
        <strain evidence="2">CGMCC 1.12923</strain>
    </source>
</reference>
<dbReference type="PANTHER" id="PTHR43861:SF1">
    <property type="entry name" value="TRANS-ACONITATE 2-METHYLTRANSFERASE"/>
    <property type="match status" value="1"/>
</dbReference>
<dbReference type="GO" id="GO:0032259">
    <property type="term" value="P:methylation"/>
    <property type="evidence" value="ECO:0007669"/>
    <property type="project" value="UniProtKB-KW"/>
</dbReference>
<proteinExistence type="predicted"/>
<dbReference type="Gene3D" id="3.40.50.150">
    <property type="entry name" value="Vaccinia Virus protein VP39"/>
    <property type="match status" value="1"/>
</dbReference>
<evidence type="ECO:0000313" key="1">
    <source>
        <dbReference type="EMBL" id="GGD59624.1"/>
    </source>
</evidence>